<dbReference type="GO" id="GO:0005886">
    <property type="term" value="C:plasma membrane"/>
    <property type="evidence" value="ECO:0007669"/>
    <property type="project" value="UniProtKB-SubCell"/>
</dbReference>
<gene>
    <name evidence="10 12" type="primary">tolQ</name>
    <name evidence="12" type="ORF">FAP39_01460</name>
</gene>
<dbReference type="EMBL" id="SULI01000001">
    <property type="protein sequence ID" value="TKZ22568.1"/>
    <property type="molecule type" value="Genomic_DNA"/>
</dbReference>
<keyword evidence="8 10" id="KW-0472">Membrane</keyword>
<evidence type="ECO:0000256" key="7">
    <source>
        <dbReference type="ARBA" id="ARBA00022989"/>
    </source>
</evidence>
<evidence type="ECO:0000256" key="4">
    <source>
        <dbReference type="ARBA" id="ARBA00022519"/>
    </source>
</evidence>
<dbReference type="GO" id="GO:0043213">
    <property type="term" value="P:bacteriocin transport"/>
    <property type="evidence" value="ECO:0007669"/>
    <property type="project" value="InterPro"/>
</dbReference>
<evidence type="ECO:0000313" key="13">
    <source>
        <dbReference type="Proteomes" id="UP000306575"/>
    </source>
</evidence>
<protein>
    <recommendedName>
        <fullName evidence="10">Tol-Pal system protein TolQ</fullName>
    </recommendedName>
</protein>
<comment type="subunit">
    <text evidence="10">The Tol-Pal system is composed of five core proteins: the inner membrane proteins TolA, TolQ and TolR, the periplasmic protein TolB and the outer membrane protein Pal. They form a network linking the inner and outer membranes and the peptidoglycan layer.</text>
</comment>
<keyword evidence="4 10" id="KW-0997">Cell inner membrane</keyword>
<dbReference type="Pfam" id="PF01618">
    <property type="entry name" value="MotA_ExbB"/>
    <property type="match status" value="1"/>
</dbReference>
<dbReference type="InterPro" id="IPR050790">
    <property type="entry name" value="ExbB/TolQ_transport"/>
</dbReference>
<dbReference type="PANTHER" id="PTHR30625">
    <property type="entry name" value="PROTEIN TOLQ"/>
    <property type="match status" value="1"/>
</dbReference>
<feature type="domain" description="MotA/TolQ/ExbB proton channel" evidence="11">
    <location>
        <begin position="81"/>
        <end position="208"/>
    </location>
</feature>
<evidence type="ECO:0000256" key="9">
    <source>
        <dbReference type="ARBA" id="ARBA00023306"/>
    </source>
</evidence>
<evidence type="ECO:0000256" key="3">
    <source>
        <dbReference type="ARBA" id="ARBA00022475"/>
    </source>
</evidence>
<proteinExistence type="inferred from homology"/>
<keyword evidence="5 10" id="KW-0132">Cell division</keyword>
<dbReference type="GO" id="GO:0051301">
    <property type="term" value="P:cell division"/>
    <property type="evidence" value="ECO:0007669"/>
    <property type="project" value="UniProtKB-UniRule"/>
</dbReference>
<reference evidence="12 13" key="1">
    <citation type="submission" date="2019-04" db="EMBL/GenBank/DDBJ databases">
        <title>Genome sequence of Pelagicola litoralis CL-ES2.</title>
        <authorList>
            <person name="Cao J."/>
        </authorList>
    </citation>
    <scope>NUCLEOTIDE SEQUENCE [LARGE SCALE GENOMIC DNA]</scope>
    <source>
        <strain evidence="12 13">CL-ES2</strain>
    </source>
</reference>
<dbReference type="HAMAP" id="MF_02202">
    <property type="entry name" value="TolQ"/>
    <property type="match status" value="1"/>
</dbReference>
<keyword evidence="13" id="KW-1185">Reference proteome</keyword>
<dbReference type="InterPro" id="IPR014163">
    <property type="entry name" value="Tol-Pal_TolQ"/>
</dbReference>
<dbReference type="Proteomes" id="UP000306575">
    <property type="component" value="Unassembled WGS sequence"/>
</dbReference>
<evidence type="ECO:0000256" key="10">
    <source>
        <dbReference type="HAMAP-Rule" id="MF_02202"/>
    </source>
</evidence>
<evidence type="ECO:0000259" key="11">
    <source>
        <dbReference type="Pfam" id="PF01618"/>
    </source>
</evidence>
<feature type="transmembrane region" description="Helical" evidence="10">
    <location>
        <begin position="128"/>
        <end position="151"/>
    </location>
</feature>
<keyword evidence="6 10" id="KW-0812">Transmembrane</keyword>
<evidence type="ECO:0000256" key="2">
    <source>
        <dbReference type="ARBA" id="ARBA00010442"/>
    </source>
</evidence>
<comment type="similarity">
    <text evidence="2 10">Belongs to the ExbB/TolQ family.</text>
</comment>
<evidence type="ECO:0000256" key="8">
    <source>
        <dbReference type="ARBA" id="ARBA00023136"/>
    </source>
</evidence>
<evidence type="ECO:0000313" key="12">
    <source>
        <dbReference type="EMBL" id="TKZ22568.1"/>
    </source>
</evidence>
<accession>A0A4U7N9N3</accession>
<keyword evidence="7 10" id="KW-1133">Transmembrane helix</keyword>
<organism evidence="12 13">
    <name type="scientific">Shimia litoralis</name>
    <dbReference type="NCBI Taxonomy" id="420403"/>
    <lineage>
        <taxon>Bacteria</taxon>
        <taxon>Pseudomonadati</taxon>
        <taxon>Pseudomonadota</taxon>
        <taxon>Alphaproteobacteria</taxon>
        <taxon>Rhodobacterales</taxon>
        <taxon>Roseobacteraceae</taxon>
    </lineage>
</organism>
<comment type="function">
    <text evidence="10">Part of the Tol-Pal system, which plays a role in outer membrane invagination during cell division and is important for maintaining outer membrane integrity.</text>
</comment>
<comment type="caution">
    <text evidence="12">The sequence shown here is derived from an EMBL/GenBank/DDBJ whole genome shotgun (WGS) entry which is preliminary data.</text>
</comment>
<dbReference type="PANTHER" id="PTHR30625:SF3">
    <property type="entry name" value="TOL-PAL SYSTEM PROTEIN TOLQ"/>
    <property type="match status" value="1"/>
</dbReference>
<dbReference type="AlphaFoldDB" id="A0A4U7N9N3"/>
<evidence type="ECO:0000256" key="5">
    <source>
        <dbReference type="ARBA" id="ARBA00022618"/>
    </source>
</evidence>
<dbReference type="OrthoDB" id="9805133at2"/>
<name>A0A4U7N9N3_9RHOB</name>
<keyword evidence="9 10" id="KW-0131">Cell cycle</keyword>
<feature type="transmembrane region" description="Helical" evidence="10">
    <location>
        <begin position="171"/>
        <end position="193"/>
    </location>
</feature>
<dbReference type="RefSeq" id="WP_138014584.1">
    <property type="nucleotide sequence ID" value="NZ_SULI01000001.1"/>
</dbReference>
<sequence>MEATVDYSMWALFARATLIVKLVMLMLVVASFWSWSVIIQKLRAYRQARAEAAEFDRAFWSGEPLDALFDEIGTNPAGRSERIFAAGMMEWRRSHRQDGGLIANATSRIDRSMDVAIAKEAEALQKGLPILATVGSTAPFVGLFGTVWGIMNAFIEIAAQQNTNLAVVAPGIAEALMATGLGLLAAIPAVIFYNKLSADSDRIIAGYEAFADEFATILSRQLDS</sequence>
<dbReference type="InterPro" id="IPR002898">
    <property type="entry name" value="MotA_ExbB_proton_chnl"/>
</dbReference>
<feature type="transmembrane region" description="Helical" evidence="10">
    <location>
        <begin position="12"/>
        <end position="39"/>
    </location>
</feature>
<dbReference type="GO" id="GO:0017038">
    <property type="term" value="P:protein import"/>
    <property type="evidence" value="ECO:0007669"/>
    <property type="project" value="TreeGrafter"/>
</dbReference>
<evidence type="ECO:0000256" key="1">
    <source>
        <dbReference type="ARBA" id="ARBA00004651"/>
    </source>
</evidence>
<evidence type="ECO:0000256" key="6">
    <source>
        <dbReference type="ARBA" id="ARBA00022692"/>
    </source>
</evidence>
<comment type="subcellular location">
    <subcellularLocation>
        <location evidence="10">Cell inner membrane</location>
        <topology evidence="10">Multi-pass membrane protein</topology>
    </subcellularLocation>
    <subcellularLocation>
        <location evidence="1">Cell membrane</location>
        <topology evidence="1">Multi-pass membrane protein</topology>
    </subcellularLocation>
</comment>
<keyword evidence="3 10" id="KW-1003">Cell membrane</keyword>
<dbReference type="NCBIfam" id="TIGR02796">
    <property type="entry name" value="tolQ"/>
    <property type="match status" value="1"/>
</dbReference>